<feature type="domain" description="Bulb-type lectin" evidence="3">
    <location>
        <begin position="29"/>
        <end position="147"/>
    </location>
</feature>
<dbReference type="Pfam" id="PF01453">
    <property type="entry name" value="B_lectin"/>
    <property type="match status" value="1"/>
</dbReference>
<gene>
    <name evidence="5" type="ORF">RJ641_005278</name>
</gene>
<keyword evidence="2" id="KW-0325">Glycoprotein</keyword>
<proteinExistence type="predicted"/>
<evidence type="ECO:0000259" key="4">
    <source>
        <dbReference type="PROSITE" id="PS50948"/>
    </source>
</evidence>
<evidence type="ECO:0000259" key="3">
    <source>
        <dbReference type="PROSITE" id="PS50927"/>
    </source>
</evidence>
<protein>
    <submittedName>
        <fullName evidence="5">PAN/Apple domain</fullName>
    </submittedName>
</protein>
<evidence type="ECO:0000313" key="5">
    <source>
        <dbReference type="EMBL" id="KAK6929073.1"/>
    </source>
</evidence>
<dbReference type="Pfam" id="PF08276">
    <property type="entry name" value="PAN_2"/>
    <property type="match status" value="1"/>
</dbReference>
<evidence type="ECO:0000256" key="2">
    <source>
        <dbReference type="ARBA" id="ARBA00023180"/>
    </source>
</evidence>
<dbReference type="EMBL" id="JBAMMX010000013">
    <property type="protein sequence ID" value="KAK6929073.1"/>
    <property type="molecule type" value="Genomic_DNA"/>
</dbReference>
<dbReference type="CDD" id="cd00028">
    <property type="entry name" value="B_lectin"/>
    <property type="match status" value="1"/>
</dbReference>
<dbReference type="SUPFAM" id="SSF51110">
    <property type="entry name" value="alpha-D-mannose-specific plant lectins"/>
    <property type="match status" value="1"/>
</dbReference>
<dbReference type="SMART" id="SM00473">
    <property type="entry name" value="PAN_AP"/>
    <property type="match status" value="1"/>
</dbReference>
<dbReference type="Gene3D" id="2.90.10.10">
    <property type="entry name" value="Bulb-type lectin domain"/>
    <property type="match status" value="1"/>
</dbReference>
<dbReference type="PROSITE" id="PS50948">
    <property type="entry name" value="PAN"/>
    <property type="match status" value="1"/>
</dbReference>
<dbReference type="PANTHER" id="PTHR32444:SF128">
    <property type="entry name" value="CURCULIN-LIKE (MANNOSE-BINDING) LECTIN FAMILY PROTEIN"/>
    <property type="match status" value="1"/>
</dbReference>
<evidence type="ECO:0000313" key="6">
    <source>
        <dbReference type="Proteomes" id="UP001370490"/>
    </source>
</evidence>
<dbReference type="AlphaFoldDB" id="A0AAN8ZCX4"/>
<comment type="caution">
    <text evidence="5">The sequence shown here is derived from an EMBL/GenBank/DDBJ whole genome shotgun (WGS) entry which is preliminary data.</text>
</comment>
<name>A0AAN8ZCX4_9MAGN</name>
<dbReference type="SMART" id="SM00108">
    <property type="entry name" value="B_lectin"/>
    <property type="match status" value="1"/>
</dbReference>
<dbReference type="InterPro" id="IPR036426">
    <property type="entry name" value="Bulb-type_lectin_dom_sf"/>
</dbReference>
<dbReference type="PANTHER" id="PTHR32444">
    <property type="entry name" value="BULB-TYPE LECTIN DOMAIN-CONTAINING PROTEIN"/>
    <property type="match status" value="1"/>
</dbReference>
<dbReference type="PROSITE" id="PS50927">
    <property type="entry name" value="BULB_LECTIN"/>
    <property type="match status" value="1"/>
</dbReference>
<keyword evidence="1" id="KW-0732">Signal</keyword>
<keyword evidence="6" id="KW-1185">Reference proteome</keyword>
<dbReference type="InterPro" id="IPR001480">
    <property type="entry name" value="Bulb-type_lectin_dom"/>
</dbReference>
<organism evidence="5 6">
    <name type="scientific">Dillenia turbinata</name>
    <dbReference type="NCBI Taxonomy" id="194707"/>
    <lineage>
        <taxon>Eukaryota</taxon>
        <taxon>Viridiplantae</taxon>
        <taxon>Streptophyta</taxon>
        <taxon>Embryophyta</taxon>
        <taxon>Tracheophyta</taxon>
        <taxon>Spermatophyta</taxon>
        <taxon>Magnoliopsida</taxon>
        <taxon>eudicotyledons</taxon>
        <taxon>Gunneridae</taxon>
        <taxon>Pentapetalae</taxon>
        <taxon>Dilleniales</taxon>
        <taxon>Dilleniaceae</taxon>
        <taxon>Dillenia</taxon>
    </lineage>
</organism>
<feature type="domain" description="Apple" evidence="4">
    <location>
        <begin position="298"/>
        <end position="376"/>
    </location>
</feature>
<dbReference type="Proteomes" id="UP001370490">
    <property type="component" value="Unassembled WGS sequence"/>
</dbReference>
<reference evidence="5 6" key="1">
    <citation type="submission" date="2023-12" db="EMBL/GenBank/DDBJ databases">
        <title>A high-quality genome assembly for Dillenia turbinata (Dilleniales).</title>
        <authorList>
            <person name="Chanderbali A."/>
        </authorList>
    </citation>
    <scope>NUCLEOTIDE SEQUENCE [LARGE SCALE GENOMIC DNA]</scope>
    <source>
        <strain evidence="5">LSX21</strain>
        <tissue evidence="5">Leaf</tissue>
    </source>
</reference>
<sequence>MSTLFNNLTKFLFGLLCFVELSSLIVTAISTITNGGVLNSSATLVSDGGKFTMGFFSPIANQTYLGIWYTEDTTTNVWVANPNTPIPNNSGQLQINATGTLMLTYDGGYSIPLNSDNGSGNVTATLLDSGNFVLTDLKDNSDLWESFDFPTDTLLPGMKLGMDFKSGRNYSLTSWLTSSIPSSGAFSLTWEPSGNSGELVIRQRGQIYWASGAFVDQGFEYLPLLKSPFLGYQYNVSHVSNRDGNYITFNVTNQNVSRWQLDPTGRIVDGGNLILTSYDFCYGYPDDNGCVDQALPVCRGSNEKFVEWRGYFVGNSIDDNNSSLSLSDCMERCWNSCDCVGFTFANENYTGCIIWSGNQKFNNYTDSEKIYVLVSDNPKKVELITETISAWCGWLLVLEKKKNNITR</sequence>
<dbReference type="InterPro" id="IPR003609">
    <property type="entry name" value="Pan_app"/>
</dbReference>
<evidence type="ECO:0000256" key="1">
    <source>
        <dbReference type="ARBA" id="ARBA00022729"/>
    </source>
</evidence>
<accession>A0AAN8ZCX4</accession>